<dbReference type="EMBL" id="JAPTMU010000019">
    <property type="protein sequence ID" value="KAJ4927118.1"/>
    <property type="molecule type" value="Genomic_DNA"/>
</dbReference>
<keyword evidence="3" id="KW-1185">Reference proteome</keyword>
<feature type="compositionally biased region" description="Basic and acidic residues" evidence="1">
    <location>
        <begin position="56"/>
        <end position="69"/>
    </location>
</feature>
<evidence type="ECO:0000313" key="3">
    <source>
        <dbReference type="Proteomes" id="UP001219934"/>
    </source>
</evidence>
<feature type="region of interest" description="Disordered" evidence="1">
    <location>
        <begin position="1"/>
        <end position="75"/>
    </location>
</feature>
<protein>
    <submittedName>
        <fullName evidence="2">Uncharacterized protein</fullName>
    </submittedName>
</protein>
<comment type="caution">
    <text evidence="2">The sequence shown here is derived from an EMBL/GenBank/DDBJ whole genome shotgun (WGS) entry which is preliminary data.</text>
</comment>
<feature type="compositionally biased region" description="Polar residues" evidence="1">
    <location>
        <begin position="1"/>
        <end position="24"/>
    </location>
</feature>
<gene>
    <name evidence="2" type="ORF">JOQ06_014855</name>
</gene>
<evidence type="ECO:0000256" key="1">
    <source>
        <dbReference type="SAM" id="MobiDB-lite"/>
    </source>
</evidence>
<name>A0AAD6FB68_9TELE</name>
<dbReference type="Proteomes" id="UP001219934">
    <property type="component" value="Unassembled WGS sequence"/>
</dbReference>
<proteinExistence type="predicted"/>
<reference evidence="2" key="1">
    <citation type="submission" date="2022-11" db="EMBL/GenBank/DDBJ databases">
        <title>Chromosome-level genome of Pogonophryne albipinna.</title>
        <authorList>
            <person name="Jo E."/>
        </authorList>
    </citation>
    <scope>NUCLEOTIDE SEQUENCE</scope>
    <source>
        <strain evidence="2">SGF0006</strain>
        <tissue evidence="2">Muscle</tissue>
    </source>
</reference>
<dbReference type="AlphaFoldDB" id="A0AAD6FB68"/>
<feature type="compositionally biased region" description="Basic and acidic residues" evidence="1">
    <location>
        <begin position="27"/>
        <end position="47"/>
    </location>
</feature>
<evidence type="ECO:0000313" key="2">
    <source>
        <dbReference type="EMBL" id="KAJ4927118.1"/>
    </source>
</evidence>
<accession>A0AAD6FB68</accession>
<organism evidence="2 3">
    <name type="scientific">Pogonophryne albipinna</name>
    <dbReference type="NCBI Taxonomy" id="1090488"/>
    <lineage>
        <taxon>Eukaryota</taxon>
        <taxon>Metazoa</taxon>
        <taxon>Chordata</taxon>
        <taxon>Craniata</taxon>
        <taxon>Vertebrata</taxon>
        <taxon>Euteleostomi</taxon>
        <taxon>Actinopterygii</taxon>
        <taxon>Neopterygii</taxon>
        <taxon>Teleostei</taxon>
        <taxon>Neoteleostei</taxon>
        <taxon>Acanthomorphata</taxon>
        <taxon>Eupercaria</taxon>
        <taxon>Perciformes</taxon>
        <taxon>Notothenioidei</taxon>
        <taxon>Pogonophryne</taxon>
    </lineage>
</organism>
<sequence length="97" mass="10686">MMVESASETIRTAPSNQNGVSSQSDGGGERTEQERGKREGIKGRGGEDQFCPIIEGRGEGGRENKERSYRAAGGRRGGKVRVQWRVYGTLLRCWARV</sequence>